<protein>
    <recommendedName>
        <fullName evidence="7">RDD domain-containing protein</fullName>
    </recommendedName>
</protein>
<gene>
    <name evidence="8" type="ORF">MNBD_GAMMA22-2382</name>
</gene>
<proteinExistence type="predicted"/>
<evidence type="ECO:0000256" key="3">
    <source>
        <dbReference type="ARBA" id="ARBA00022692"/>
    </source>
</evidence>
<organism evidence="8">
    <name type="scientific">hydrothermal vent metagenome</name>
    <dbReference type="NCBI Taxonomy" id="652676"/>
    <lineage>
        <taxon>unclassified sequences</taxon>
        <taxon>metagenomes</taxon>
        <taxon>ecological metagenomes</taxon>
    </lineage>
</organism>
<keyword evidence="2" id="KW-1003">Cell membrane</keyword>
<keyword evidence="3 6" id="KW-0812">Transmembrane</keyword>
<feature type="transmembrane region" description="Helical" evidence="6">
    <location>
        <begin position="112"/>
        <end position="131"/>
    </location>
</feature>
<evidence type="ECO:0000256" key="5">
    <source>
        <dbReference type="ARBA" id="ARBA00023136"/>
    </source>
</evidence>
<dbReference type="GO" id="GO:0005886">
    <property type="term" value="C:plasma membrane"/>
    <property type="evidence" value="ECO:0007669"/>
    <property type="project" value="UniProtKB-SubCell"/>
</dbReference>
<dbReference type="InterPro" id="IPR051791">
    <property type="entry name" value="Pra-immunoreactive"/>
</dbReference>
<evidence type="ECO:0000313" key="8">
    <source>
        <dbReference type="EMBL" id="VAW92153.1"/>
    </source>
</evidence>
<accession>A0A3B0ZVN5</accession>
<sequence length="168" mass="19006">MTATLAESGITQVTDKLVYAGFWRRLFATLIDFVLLLTLLLPVYLLVNGLPLSMSFITNHWAFNLTWFISLIVFWTTIGASPGKRLLNCKIVKINPDNSISDLDLRSAVLRALAYIISAIPIYLGFVWIAFDKNKRAVHDLIVKTAVIIDDENYEKRSIQSLMALFPK</sequence>
<dbReference type="InterPro" id="IPR010432">
    <property type="entry name" value="RDD"/>
</dbReference>
<evidence type="ECO:0000256" key="1">
    <source>
        <dbReference type="ARBA" id="ARBA00004651"/>
    </source>
</evidence>
<keyword evidence="4 6" id="KW-1133">Transmembrane helix</keyword>
<dbReference type="Pfam" id="PF06271">
    <property type="entry name" value="RDD"/>
    <property type="match status" value="1"/>
</dbReference>
<dbReference type="PANTHER" id="PTHR36115">
    <property type="entry name" value="PROLINE-RICH ANTIGEN HOMOLOG-RELATED"/>
    <property type="match status" value="1"/>
</dbReference>
<evidence type="ECO:0000259" key="7">
    <source>
        <dbReference type="Pfam" id="PF06271"/>
    </source>
</evidence>
<evidence type="ECO:0000256" key="2">
    <source>
        <dbReference type="ARBA" id="ARBA00022475"/>
    </source>
</evidence>
<feature type="domain" description="RDD" evidence="7">
    <location>
        <begin position="19"/>
        <end position="143"/>
    </location>
</feature>
<feature type="transmembrane region" description="Helical" evidence="6">
    <location>
        <begin position="59"/>
        <end position="78"/>
    </location>
</feature>
<reference evidence="8" key="1">
    <citation type="submission" date="2018-06" db="EMBL/GenBank/DDBJ databases">
        <authorList>
            <person name="Zhirakovskaya E."/>
        </authorList>
    </citation>
    <scope>NUCLEOTIDE SEQUENCE</scope>
</reference>
<comment type="subcellular location">
    <subcellularLocation>
        <location evidence="1">Cell membrane</location>
        <topology evidence="1">Multi-pass membrane protein</topology>
    </subcellularLocation>
</comment>
<evidence type="ECO:0000256" key="6">
    <source>
        <dbReference type="SAM" id="Phobius"/>
    </source>
</evidence>
<feature type="transmembrane region" description="Helical" evidence="6">
    <location>
        <begin position="26"/>
        <end position="47"/>
    </location>
</feature>
<dbReference type="AlphaFoldDB" id="A0A3B0ZVN5"/>
<name>A0A3B0ZVN5_9ZZZZ</name>
<dbReference type="EMBL" id="UOFS01000011">
    <property type="protein sequence ID" value="VAW92153.1"/>
    <property type="molecule type" value="Genomic_DNA"/>
</dbReference>
<evidence type="ECO:0000256" key="4">
    <source>
        <dbReference type="ARBA" id="ARBA00022989"/>
    </source>
</evidence>
<dbReference type="PANTHER" id="PTHR36115:SF4">
    <property type="entry name" value="MEMBRANE PROTEIN"/>
    <property type="match status" value="1"/>
</dbReference>
<keyword evidence="5 6" id="KW-0472">Membrane</keyword>